<dbReference type="InterPro" id="IPR000873">
    <property type="entry name" value="AMP-dep_synth/lig_dom"/>
</dbReference>
<organism evidence="6 7">
    <name type="scientific">Dictyobacter vulcani</name>
    <dbReference type="NCBI Taxonomy" id="2607529"/>
    <lineage>
        <taxon>Bacteria</taxon>
        <taxon>Bacillati</taxon>
        <taxon>Chloroflexota</taxon>
        <taxon>Ktedonobacteria</taxon>
        <taxon>Ktedonobacterales</taxon>
        <taxon>Dictyobacteraceae</taxon>
        <taxon>Dictyobacter</taxon>
    </lineage>
</organism>
<sequence>MQGAWSLLLSHYSAQDDIVFGVTLSGRSADVQGVESMVGLFINTLPVRIQIRPEMAFEDWLQEIQEQQSELRQYEYTPLVQVQGWSELAHGVALFDTLFVFENYPISGSAMQNVQASLQLEAVNSQEQTHYPLTLYIIPGERMTLKLLYDGQRFDSVVIEQMLQHLQNLLKGLAEQPSQAVGSLPLLGDSEQRKLLVEWNNTQAPYPADLCLHQLFEQQVERTPEALAVIFEQDKLTYRALDQKANQLACYLRSLGVGPEVPVGVSVEPCSELLIGILAILKAGGVYVPLDPAYPAARLAYMLNDSALDIILTQKHLTAHLPVQPRHVVELDSIWEQIAQLPDGRIQSGVTPDNLAYIIYTSGSTGKPKGVLANHRASVNRFNWMWQAYPFTAQEQCCQKTALNFVDSIWELLGPVLQGVPLTIFSKDVRQDPVLMVSALAASECTRIVLVPSLLRAILTSVPDVQKRLPKLKLWVCSGEILSLELAQLFKERCPQGRLLNLYGSSEVTADVTYYATDHLSQDMLAVPIGVPIANMHVYILDHHQRLAPMGVPGELCVGGIGLARGYLNQPDMTAAAFIPDPFAGIPGARLYRTGDLARYLADGTLEYLGRVDQQIKIRGFRIEPGEIENALRQHTAVQDSLVLAQADQSGEASLVAYIVTADQDEQLFSQLRESLQQQLPAYMLPAAFVRLAAWPLLPGGKVNRHALTVLDTEQAYITSTYLAPRTPMEELLVEIWADVLRREREQIGVQDNFFEIGGHSLLATQVISRIRMTFQVDLPVRSMFEAPSVETMIVAIAREQVEHTDDDELARLLAELDEEDEEEDE</sequence>
<dbReference type="InterPro" id="IPR006162">
    <property type="entry name" value="Ppantetheine_attach_site"/>
</dbReference>
<dbReference type="Pfam" id="PF00501">
    <property type="entry name" value="AMP-binding"/>
    <property type="match status" value="1"/>
</dbReference>
<dbReference type="FunFam" id="3.30.300.30:FF:000010">
    <property type="entry name" value="Enterobactin synthetase component F"/>
    <property type="match status" value="1"/>
</dbReference>
<evidence type="ECO:0000313" key="7">
    <source>
        <dbReference type="Proteomes" id="UP000326912"/>
    </source>
</evidence>
<dbReference type="Gene3D" id="1.10.1200.10">
    <property type="entry name" value="ACP-like"/>
    <property type="match status" value="1"/>
</dbReference>
<dbReference type="PRINTS" id="PR00154">
    <property type="entry name" value="AMPBINDING"/>
</dbReference>
<dbReference type="NCBIfam" id="TIGR01733">
    <property type="entry name" value="AA-adenyl-dom"/>
    <property type="match status" value="1"/>
</dbReference>
<dbReference type="InterPro" id="IPR020845">
    <property type="entry name" value="AMP-binding_CS"/>
</dbReference>
<dbReference type="SUPFAM" id="SSF47336">
    <property type="entry name" value="ACP-like"/>
    <property type="match status" value="1"/>
</dbReference>
<comment type="caution">
    <text evidence="6">The sequence shown here is derived from an EMBL/GenBank/DDBJ whole genome shotgun (WGS) entry which is preliminary data.</text>
</comment>
<evidence type="ECO:0000256" key="2">
    <source>
        <dbReference type="ARBA" id="ARBA00006432"/>
    </source>
</evidence>
<dbReference type="FunFam" id="2.30.38.10:FF:000001">
    <property type="entry name" value="Non-ribosomal peptide synthetase PvdI"/>
    <property type="match status" value="1"/>
</dbReference>
<dbReference type="InterPro" id="IPR010071">
    <property type="entry name" value="AA_adenyl_dom"/>
</dbReference>
<gene>
    <name evidence="6" type="ORF">KDW_43530</name>
</gene>
<dbReference type="GO" id="GO:0044550">
    <property type="term" value="P:secondary metabolite biosynthetic process"/>
    <property type="evidence" value="ECO:0007669"/>
    <property type="project" value="UniProtKB-ARBA"/>
</dbReference>
<keyword evidence="3" id="KW-0596">Phosphopantetheine</keyword>
<proteinExistence type="inferred from homology"/>
<name>A0A5J4KUK0_9CHLR</name>
<evidence type="ECO:0000313" key="6">
    <source>
        <dbReference type="EMBL" id="GER90191.1"/>
    </source>
</evidence>
<dbReference type="Pfam" id="PF00550">
    <property type="entry name" value="PP-binding"/>
    <property type="match status" value="1"/>
</dbReference>
<evidence type="ECO:0000256" key="3">
    <source>
        <dbReference type="ARBA" id="ARBA00022450"/>
    </source>
</evidence>
<dbReference type="Gene3D" id="3.30.559.30">
    <property type="entry name" value="Nonribosomal peptide synthetase, condensation domain"/>
    <property type="match status" value="1"/>
</dbReference>
<dbReference type="InterPro" id="IPR036736">
    <property type="entry name" value="ACP-like_sf"/>
</dbReference>
<dbReference type="FunFam" id="3.40.50.980:FF:000001">
    <property type="entry name" value="Non-ribosomal peptide synthetase"/>
    <property type="match status" value="1"/>
</dbReference>
<dbReference type="SUPFAM" id="SSF52777">
    <property type="entry name" value="CoA-dependent acyltransferases"/>
    <property type="match status" value="1"/>
</dbReference>
<keyword evidence="7" id="KW-1185">Reference proteome</keyword>
<dbReference type="InterPro" id="IPR009081">
    <property type="entry name" value="PP-bd_ACP"/>
</dbReference>
<dbReference type="InterPro" id="IPR045851">
    <property type="entry name" value="AMP-bd_C_sf"/>
</dbReference>
<dbReference type="Pfam" id="PF00668">
    <property type="entry name" value="Condensation"/>
    <property type="match status" value="1"/>
</dbReference>
<dbReference type="AlphaFoldDB" id="A0A5J4KUK0"/>
<reference evidence="6 7" key="1">
    <citation type="submission" date="2019-10" db="EMBL/GenBank/DDBJ databases">
        <title>Dictyobacter vulcani sp. nov., within the class Ktedonobacteria, isolated from soil of volcanic Mt. Zao.</title>
        <authorList>
            <person name="Zheng Y."/>
            <person name="Wang C.M."/>
            <person name="Sakai Y."/>
            <person name="Abe K."/>
            <person name="Yokota A."/>
            <person name="Yabe S."/>
        </authorList>
    </citation>
    <scope>NUCLEOTIDE SEQUENCE [LARGE SCALE GENOMIC DNA]</scope>
    <source>
        <strain evidence="6 7">W12</strain>
    </source>
</reference>
<dbReference type="FunFam" id="1.10.1200.10:FF:000005">
    <property type="entry name" value="Nonribosomal peptide synthetase 1"/>
    <property type="match status" value="1"/>
</dbReference>
<dbReference type="PROSITE" id="PS00012">
    <property type="entry name" value="PHOSPHOPANTETHEINE"/>
    <property type="match status" value="1"/>
</dbReference>
<dbReference type="InterPro" id="IPR001242">
    <property type="entry name" value="Condensation_dom"/>
</dbReference>
<dbReference type="Gene3D" id="2.30.38.10">
    <property type="entry name" value="Luciferase, Domain 3"/>
    <property type="match status" value="1"/>
</dbReference>
<dbReference type="GO" id="GO:0005737">
    <property type="term" value="C:cytoplasm"/>
    <property type="evidence" value="ECO:0007669"/>
    <property type="project" value="TreeGrafter"/>
</dbReference>
<comment type="similarity">
    <text evidence="2">Belongs to the ATP-dependent AMP-binding enzyme family.</text>
</comment>
<dbReference type="GO" id="GO:0003824">
    <property type="term" value="F:catalytic activity"/>
    <property type="evidence" value="ECO:0007669"/>
    <property type="project" value="InterPro"/>
</dbReference>
<dbReference type="GO" id="GO:0031177">
    <property type="term" value="F:phosphopantetheine binding"/>
    <property type="evidence" value="ECO:0007669"/>
    <property type="project" value="InterPro"/>
</dbReference>
<dbReference type="GO" id="GO:0043041">
    <property type="term" value="P:amino acid activation for nonribosomal peptide biosynthetic process"/>
    <property type="evidence" value="ECO:0007669"/>
    <property type="project" value="TreeGrafter"/>
</dbReference>
<dbReference type="SMART" id="SM00823">
    <property type="entry name" value="PKS_PP"/>
    <property type="match status" value="1"/>
</dbReference>
<dbReference type="FunFam" id="3.40.50.12780:FF:000012">
    <property type="entry name" value="Non-ribosomal peptide synthetase"/>
    <property type="match status" value="1"/>
</dbReference>
<keyword evidence="4" id="KW-0597">Phosphoprotein</keyword>
<accession>A0A5J4KUK0</accession>
<dbReference type="CDD" id="cd05930">
    <property type="entry name" value="A_NRPS"/>
    <property type="match status" value="1"/>
</dbReference>
<evidence type="ECO:0000259" key="5">
    <source>
        <dbReference type="PROSITE" id="PS50075"/>
    </source>
</evidence>
<dbReference type="InterPro" id="IPR025110">
    <property type="entry name" value="AMP-bd_C"/>
</dbReference>
<dbReference type="PANTHER" id="PTHR45527:SF1">
    <property type="entry name" value="FATTY ACID SYNTHASE"/>
    <property type="match status" value="1"/>
</dbReference>
<dbReference type="PROSITE" id="PS00455">
    <property type="entry name" value="AMP_BINDING"/>
    <property type="match status" value="1"/>
</dbReference>
<dbReference type="Pfam" id="PF13193">
    <property type="entry name" value="AMP-binding_C"/>
    <property type="match status" value="1"/>
</dbReference>
<comment type="cofactor">
    <cofactor evidence="1">
        <name>pantetheine 4'-phosphate</name>
        <dbReference type="ChEBI" id="CHEBI:47942"/>
    </cofactor>
</comment>
<feature type="domain" description="Carrier" evidence="5">
    <location>
        <begin position="724"/>
        <end position="801"/>
    </location>
</feature>
<dbReference type="Proteomes" id="UP000326912">
    <property type="component" value="Unassembled WGS sequence"/>
</dbReference>
<evidence type="ECO:0000256" key="1">
    <source>
        <dbReference type="ARBA" id="ARBA00001957"/>
    </source>
</evidence>
<dbReference type="InterPro" id="IPR020459">
    <property type="entry name" value="AMP-binding"/>
</dbReference>
<dbReference type="SUPFAM" id="SSF56801">
    <property type="entry name" value="Acetyl-CoA synthetase-like"/>
    <property type="match status" value="1"/>
</dbReference>
<dbReference type="InterPro" id="IPR020806">
    <property type="entry name" value="PKS_PP-bd"/>
</dbReference>
<dbReference type="Gene3D" id="3.40.50.980">
    <property type="match status" value="2"/>
</dbReference>
<evidence type="ECO:0000256" key="4">
    <source>
        <dbReference type="ARBA" id="ARBA00022553"/>
    </source>
</evidence>
<dbReference type="PROSITE" id="PS50075">
    <property type="entry name" value="CARRIER"/>
    <property type="match status" value="1"/>
</dbReference>
<dbReference type="Gene3D" id="3.30.300.30">
    <property type="match status" value="1"/>
</dbReference>
<dbReference type="PANTHER" id="PTHR45527">
    <property type="entry name" value="NONRIBOSOMAL PEPTIDE SYNTHETASE"/>
    <property type="match status" value="1"/>
</dbReference>
<dbReference type="EMBL" id="BKZW01000002">
    <property type="protein sequence ID" value="GER90191.1"/>
    <property type="molecule type" value="Genomic_DNA"/>
</dbReference>
<protein>
    <recommendedName>
        <fullName evidence="5">Carrier domain-containing protein</fullName>
    </recommendedName>
</protein>